<dbReference type="AlphaFoldDB" id="A0A1B2J0S8"/>
<sequence length="122" mass="14571">MVRNDFRSTIIQLVISRIQSDYYNHKVKSNLHRKTAIYLRDHQLTYRYVLRAAVEHLSEAEYARGPSPHHWLIGNDVFEFILVLNDADIYVKFDVNDKATLFESFHNREKNLDDSWFRLTLS</sequence>
<dbReference type="EMBL" id="CP014924">
    <property type="protein sequence ID" value="ANZ67859.1"/>
    <property type="molecule type" value="Genomic_DNA"/>
</dbReference>
<gene>
    <name evidence="1" type="ORF">AYR63_12400</name>
</gene>
<dbReference type="RefSeq" id="WP_054710980.1">
    <property type="nucleotide sequence ID" value="NZ_CP014915.1"/>
</dbReference>
<accession>A0A1B2J0S8</accession>
<name>A0A1B2J0S8_9LACO</name>
<protein>
    <submittedName>
        <fullName evidence="1">Uncharacterized protein</fullName>
    </submittedName>
</protein>
<organism evidence="1 2">
    <name type="scientific">Secundilactobacillus paracollinoides</name>
    <dbReference type="NCBI Taxonomy" id="240427"/>
    <lineage>
        <taxon>Bacteria</taxon>
        <taxon>Bacillati</taxon>
        <taxon>Bacillota</taxon>
        <taxon>Bacilli</taxon>
        <taxon>Lactobacillales</taxon>
        <taxon>Lactobacillaceae</taxon>
        <taxon>Secundilactobacillus</taxon>
    </lineage>
</organism>
<dbReference type="STRING" id="240427.AYR62_05490"/>
<dbReference type="OrthoDB" id="2299623at2"/>
<proteinExistence type="predicted"/>
<keyword evidence="2" id="KW-1185">Reference proteome</keyword>
<evidence type="ECO:0000313" key="1">
    <source>
        <dbReference type="EMBL" id="ANZ67859.1"/>
    </source>
</evidence>
<evidence type="ECO:0000313" key="2">
    <source>
        <dbReference type="Proteomes" id="UP000093267"/>
    </source>
</evidence>
<reference evidence="1 2" key="1">
    <citation type="submission" date="2016-03" db="EMBL/GenBank/DDBJ databases">
        <title>Pediococcus and Lactobacillus from brewery environment - whole genome sequencing and assembly.</title>
        <authorList>
            <person name="Behr J."/>
            <person name="Geissler A.J."/>
            <person name="Vogel R.F."/>
        </authorList>
    </citation>
    <scope>NUCLEOTIDE SEQUENCE [LARGE SCALE GENOMIC DNA]</scope>
    <source>
        <strain evidence="1 2">TMW 1.1995</strain>
    </source>
</reference>
<dbReference type="Proteomes" id="UP000093267">
    <property type="component" value="Chromosome"/>
</dbReference>
<dbReference type="KEGG" id="lpd:AYR62_05490"/>